<dbReference type="OrthoDB" id="1724016at2759"/>
<keyword evidence="3" id="KW-1185">Reference proteome</keyword>
<evidence type="ECO:0000259" key="1">
    <source>
        <dbReference type="Pfam" id="PF04782"/>
    </source>
</evidence>
<accession>A0A7J6WZ04</accession>
<feature type="domain" description="DUF632" evidence="1">
    <location>
        <begin position="49"/>
        <end position="193"/>
    </location>
</feature>
<reference evidence="2 3" key="1">
    <citation type="submission" date="2020-06" db="EMBL/GenBank/DDBJ databases">
        <title>Transcriptomic and genomic resources for Thalictrum thalictroides and T. hernandezii: Facilitating candidate gene discovery in an emerging model plant lineage.</title>
        <authorList>
            <person name="Arias T."/>
            <person name="Riano-Pachon D.M."/>
            <person name="Di Stilio V.S."/>
        </authorList>
    </citation>
    <scope>NUCLEOTIDE SEQUENCE [LARGE SCALE GENOMIC DNA]</scope>
    <source>
        <strain evidence="3">cv. WT478/WT964</strain>
        <tissue evidence="2">Leaves</tissue>
    </source>
</reference>
<dbReference type="PANTHER" id="PTHR21450:SF59">
    <property type="entry name" value="PROTEIN, PUTATIVE_ 48652-45869-RELATED"/>
    <property type="match status" value="1"/>
</dbReference>
<comment type="caution">
    <text evidence="2">The sequence shown here is derived from an EMBL/GenBank/DDBJ whole genome shotgun (WGS) entry which is preliminary data.</text>
</comment>
<sequence>MILGQRSENVNERSYNVHWHKRSENVDIGNITSSSKIEIVTEEKVIDPEAYQSAYDVSKRLAANRLHYHSNFADNQGFTSLLSSIAWKREEKSGSLHSASQRHIDHSAKRMRVITLNRSIKGLQSTNDDVDAHESLASVLDKLLAWEKKLYDEVKAGEVMKLEYQRKVALLNKRKKHGTHSEGLERAKAAVTRWPQCGKR</sequence>
<dbReference type="EMBL" id="JABWDY010008951">
    <property type="protein sequence ID" value="KAF5201805.1"/>
    <property type="molecule type" value="Genomic_DNA"/>
</dbReference>
<dbReference type="PANTHER" id="PTHR21450">
    <property type="entry name" value="PROTEIN ALTERED PHOSPHATE STARVATION RESPONSE 1"/>
    <property type="match status" value="1"/>
</dbReference>
<gene>
    <name evidence="2" type="ORF">FRX31_008607</name>
</gene>
<evidence type="ECO:0000313" key="2">
    <source>
        <dbReference type="EMBL" id="KAF5201805.1"/>
    </source>
</evidence>
<dbReference type="Pfam" id="PF04782">
    <property type="entry name" value="DUF632"/>
    <property type="match status" value="1"/>
</dbReference>
<name>A0A7J6WZ04_THATH</name>
<proteinExistence type="predicted"/>
<dbReference type="InterPro" id="IPR006867">
    <property type="entry name" value="DUF632"/>
</dbReference>
<organism evidence="2 3">
    <name type="scientific">Thalictrum thalictroides</name>
    <name type="common">Rue-anemone</name>
    <name type="synonym">Anemone thalictroides</name>
    <dbReference type="NCBI Taxonomy" id="46969"/>
    <lineage>
        <taxon>Eukaryota</taxon>
        <taxon>Viridiplantae</taxon>
        <taxon>Streptophyta</taxon>
        <taxon>Embryophyta</taxon>
        <taxon>Tracheophyta</taxon>
        <taxon>Spermatophyta</taxon>
        <taxon>Magnoliopsida</taxon>
        <taxon>Ranunculales</taxon>
        <taxon>Ranunculaceae</taxon>
        <taxon>Thalictroideae</taxon>
        <taxon>Thalictrum</taxon>
    </lineage>
</organism>
<evidence type="ECO:0000313" key="3">
    <source>
        <dbReference type="Proteomes" id="UP000554482"/>
    </source>
</evidence>
<protein>
    <submittedName>
        <fullName evidence="2">Kinesin-like protein</fullName>
    </submittedName>
</protein>
<dbReference type="Proteomes" id="UP000554482">
    <property type="component" value="Unassembled WGS sequence"/>
</dbReference>
<dbReference type="AlphaFoldDB" id="A0A7J6WZ04"/>